<evidence type="ECO:0000313" key="2">
    <source>
        <dbReference type="Proteomes" id="UP000199245"/>
    </source>
</evidence>
<organism evidence="1 2">
    <name type="scientific">Bradyrhizobium brasilense</name>
    <dbReference type="NCBI Taxonomy" id="1419277"/>
    <lineage>
        <taxon>Bacteria</taxon>
        <taxon>Pseudomonadati</taxon>
        <taxon>Pseudomonadota</taxon>
        <taxon>Alphaproteobacteria</taxon>
        <taxon>Hyphomicrobiales</taxon>
        <taxon>Nitrobacteraceae</taxon>
        <taxon>Bradyrhizobium</taxon>
    </lineage>
</organism>
<dbReference type="EMBL" id="FMZW01000045">
    <property type="protein sequence ID" value="SDF13318.1"/>
    <property type="molecule type" value="Genomic_DNA"/>
</dbReference>
<name>A0A1G7IL77_9BRAD</name>
<protein>
    <submittedName>
        <fullName evidence="1">Uncharacterized protein</fullName>
    </submittedName>
</protein>
<gene>
    <name evidence="1" type="ORF">SAMN05216337_104572</name>
</gene>
<evidence type="ECO:0000313" key="1">
    <source>
        <dbReference type="EMBL" id="SDF13318.1"/>
    </source>
</evidence>
<dbReference type="Proteomes" id="UP000199245">
    <property type="component" value="Unassembled WGS sequence"/>
</dbReference>
<accession>A0A1G7IL77</accession>
<sequence>MACAWLRALGPSGSVGDHREPVIDPSLGPAHLDRYEPVIHLM</sequence>
<dbReference type="AlphaFoldDB" id="A0A1G7IL77"/>
<reference evidence="1 2" key="1">
    <citation type="submission" date="2016-10" db="EMBL/GenBank/DDBJ databases">
        <authorList>
            <person name="de Groot N.N."/>
        </authorList>
    </citation>
    <scope>NUCLEOTIDE SEQUENCE [LARGE SCALE GENOMIC DNA]</scope>
    <source>
        <strain evidence="1 2">R5</strain>
    </source>
</reference>
<proteinExistence type="predicted"/>